<evidence type="ECO:0000313" key="2">
    <source>
        <dbReference type="Proteomes" id="UP000631114"/>
    </source>
</evidence>
<name>A0A835HQU9_9MAGN</name>
<evidence type="ECO:0008006" key="3">
    <source>
        <dbReference type="Google" id="ProtNLM"/>
    </source>
</evidence>
<evidence type="ECO:0000313" key="1">
    <source>
        <dbReference type="EMBL" id="KAF9603216.1"/>
    </source>
</evidence>
<dbReference type="PANTHER" id="PTHR37754">
    <property type="entry name" value="CALCIUM ION-BINDING PROTEIN"/>
    <property type="match status" value="1"/>
</dbReference>
<sequence>MGLLMSYMNKGVPSVQVLNLLTDTVYKQFITKDIKNFDEFHIAMLDIFITFNSALPGMHYDVPQREDVEECFRKWQESTAEQKKKVIEDFMVKFVNLSKLDDYTMITGLVTPPAAMALKRAGENVPQLNKIKIIPDVVFVPTATLLALITVKLTRRLSLRKHIA</sequence>
<gene>
    <name evidence="1" type="ORF">IFM89_034549</name>
</gene>
<accession>A0A835HQU9</accession>
<dbReference type="PANTHER" id="PTHR37754:SF1">
    <property type="entry name" value="CALCIUM ION-BINDING PROTEIN"/>
    <property type="match status" value="1"/>
</dbReference>
<dbReference type="AlphaFoldDB" id="A0A835HQU9"/>
<dbReference type="EMBL" id="JADFTS010000006">
    <property type="protein sequence ID" value="KAF9603216.1"/>
    <property type="molecule type" value="Genomic_DNA"/>
</dbReference>
<comment type="caution">
    <text evidence="1">The sequence shown here is derived from an EMBL/GenBank/DDBJ whole genome shotgun (WGS) entry which is preliminary data.</text>
</comment>
<reference evidence="1 2" key="1">
    <citation type="submission" date="2020-10" db="EMBL/GenBank/DDBJ databases">
        <title>The Coptis chinensis genome and diversification of protoberbering-type alkaloids.</title>
        <authorList>
            <person name="Wang B."/>
            <person name="Shu S."/>
            <person name="Song C."/>
            <person name="Liu Y."/>
        </authorList>
    </citation>
    <scope>NUCLEOTIDE SEQUENCE [LARGE SCALE GENOMIC DNA]</scope>
    <source>
        <strain evidence="1">HL-2020</strain>
        <tissue evidence="1">Leaf</tissue>
    </source>
</reference>
<protein>
    <recommendedName>
        <fullName evidence="3">Calcium ion-binding protein</fullName>
    </recommendedName>
</protein>
<keyword evidence="2" id="KW-1185">Reference proteome</keyword>
<organism evidence="1 2">
    <name type="scientific">Coptis chinensis</name>
    <dbReference type="NCBI Taxonomy" id="261450"/>
    <lineage>
        <taxon>Eukaryota</taxon>
        <taxon>Viridiplantae</taxon>
        <taxon>Streptophyta</taxon>
        <taxon>Embryophyta</taxon>
        <taxon>Tracheophyta</taxon>
        <taxon>Spermatophyta</taxon>
        <taxon>Magnoliopsida</taxon>
        <taxon>Ranunculales</taxon>
        <taxon>Ranunculaceae</taxon>
        <taxon>Coptidoideae</taxon>
        <taxon>Coptis</taxon>
    </lineage>
</organism>
<dbReference type="OrthoDB" id="1868634at2759"/>
<proteinExistence type="predicted"/>
<dbReference type="Proteomes" id="UP000631114">
    <property type="component" value="Unassembled WGS sequence"/>
</dbReference>